<evidence type="ECO:0000259" key="4">
    <source>
        <dbReference type="PROSITE" id="PS51203"/>
    </source>
</evidence>
<comment type="similarity">
    <text evidence="1 2">Belongs to the small heat shock protein (HSP20) family.</text>
</comment>
<sequence>MKRRNFLDKEVIDQMLEDTSRTIDSIKQDIEKTIVDYTFVPGKDIIETDDSIIVHVDLPGIKKENIDLTLTETKLRVKAKLEEEDIERSYISPHDRKAGFVRRTVRFPKKVIPDEAEAKYENGVLSVDVPKLETKDSFTVDIK</sequence>
<evidence type="ECO:0000256" key="2">
    <source>
        <dbReference type="RuleBase" id="RU003616"/>
    </source>
</evidence>
<dbReference type="GeneID" id="10669312"/>
<dbReference type="Gene3D" id="2.60.40.790">
    <property type="match status" value="1"/>
</dbReference>
<name>F6D4F0_METPW</name>
<dbReference type="RefSeq" id="WP_013826312.1">
    <property type="nucleotide sequence ID" value="NC_015574.1"/>
</dbReference>
<dbReference type="eggNOG" id="arCOG01832">
    <property type="taxonomic scope" value="Archaea"/>
</dbReference>
<dbReference type="Pfam" id="PF00011">
    <property type="entry name" value="HSP20"/>
    <property type="match status" value="1"/>
</dbReference>
<dbReference type="AlphaFoldDB" id="F6D4F0"/>
<dbReference type="CDD" id="cd06464">
    <property type="entry name" value="ACD_sHsps-like"/>
    <property type="match status" value="1"/>
</dbReference>
<keyword evidence="6" id="KW-1185">Reference proteome</keyword>
<dbReference type="PROSITE" id="PS01031">
    <property type="entry name" value="SHSP"/>
    <property type="match status" value="1"/>
</dbReference>
<dbReference type="PROSITE" id="PS51203">
    <property type="entry name" value="CS"/>
    <property type="match status" value="1"/>
</dbReference>
<dbReference type="OrthoDB" id="198277at2157"/>
<proteinExistence type="inferred from homology"/>
<dbReference type="InterPro" id="IPR007052">
    <property type="entry name" value="CS_dom"/>
</dbReference>
<feature type="domain" description="SHSP" evidence="3">
    <location>
        <begin position="34"/>
        <end position="143"/>
    </location>
</feature>
<evidence type="ECO:0000313" key="6">
    <source>
        <dbReference type="Proteomes" id="UP000009231"/>
    </source>
</evidence>
<protein>
    <submittedName>
        <fullName evidence="5">Heat shock protein Hsp20</fullName>
    </submittedName>
</protein>
<accession>F6D4F0</accession>
<dbReference type="InterPro" id="IPR031107">
    <property type="entry name" value="Small_HSP"/>
</dbReference>
<dbReference type="HOGENOM" id="CLU_046737_12_4_2"/>
<dbReference type="Proteomes" id="UP000009231">
    <property type="component" value="Chromosome"/>
</dbReference>
<dbReference type="InterPro" id="IPR008978">
    <property type="entry name" value="HSP20-like_chaperone"/>
</dbReference>
<feature type="domain" description="CS" evidence="4">
    <location>
        <begin position="38"/>
        <end position="143"/>
    </location>
</feature>
<keyword evidence="5" id="KW-0346">Stress response</keyword>
<evidence type="ECO:0000313" key="5">
    <source>
        <dbReference type="EMBL" id="AEG18813.1"/>
    </source>
</evidence>
<reference evidence="5 6" key="1">
    <citation type="journal article" date="2014" name="Int. J. Syst. Evol. Microbiol.">
        <title>Methanobacterium paludis sp. nov. and a novel strain of Methanobacterium lacus isolated from northern peatlands.</title>
        <authorList>
            <person name="Cadillo-Quiroz H."/>
            <person name="Brauer S.L."/>
            <person name="Goodson N."/>
            <person name="Yavitt J.B."/>
            <person name="Zinder S.H."/>
        </authorList>
    </citation>
    <scope>NUCLEOTIDE SEQUENCE [LARGE SCALE GENOMIC DNA]</scope>
    <source>
        <strain evidence="6">DSM 25820 / JCM 18151 / SWAN1</strain>
    </source>
</reference>
<organism evidence="5 6">
    <name type="scientific">Methanobacterium paludis (strain DSM 25820 / JCM 18151 / SWAN1)</name>
    <dbReference type="NCBI Taxonomy" id="868131"/>
    <lineage>
        <taxon>Archaea</taxon>
        <taxon>Methanobacteriati</taxon>
        <taxon>Methanobacteriota</taxon>
        <taxon>Methanomada group</taxon>
        <taxon>Methanobacteria</taxon>
        <taxon>Methanobacteriales</taxon>
        <taxon>Methanobacteriaceae</taxon>
        <taxon>Methanobacterium</taxon>
    </lineage>
</organism>
<dbReference type="KEGG" id="mew:MSWAN_1802"/>
<gene>
    <name evidence="5" type="ordered locus">MSWAN_1802</name>
</gene>
<dbReference type="EMBL" id="CP002772">
    <property type="protein sequence ID" value="AEG18813.1"/>
    <property type="molecule type" value="Genomic_DNA"/>
</dbReference>
<dbReference type="InterPro" id="IPR002068">
    <property type="entry name" value="A-crystallin/Hsp20_dom"/>
</dbReference>
<dbReference type="SUPFAM" id="SSF49764">
    <property type="entry name" value="HSP20-like chaperones"/>
    <property type="match status" value="1"/>
</dbReference>
<evidence type="ECO:0000259" key="3">
    <source>
        <dbReference type="PROSITE" id="PS01031"/>
    </source>
</evidence>
<dbReference type="STRING" id="868131.MSWAN_1802"/>
<dbReference type="PANTHER" id="PTHR11527">
    <property type="entry name" value="HEAT-SHOCK PROTEIN 20 FAMILY MEMBER"/>
    <property type="match status" value="1"/>
</dbReference>
<evidence type="ECO:0000256" key="1">
    <source>
        <dbReference type="PROSITE-ProRule" id="PRU00285"/>
    </source>
</evidence>